<comment type="caution">
    <text evidence="1">The sequence shown here is derived from an EMBL/GenBank/DDBJ whole genome shotgun (WGS) entry which is preliminary data.</text>
</comment>
<dbReference type="Proteomes" id="UP000326554">
    <property type="component" value="Unassembled WGS sequence"/>
</dbReference>
<dbReference type="RefSeq" id="WP_150446499.1">
    <property type="nucleotide sequence ID" value="NZ_VYQE01000006.1"/>
</dbReference>
<organism evidence="1 2">
    <name type="scientific">Histidinibacterium aquaticum</name>
    <dbReference type="NCBI Taxonomy" id="2613962"/>
    <lineage>
        <taxon>Bacteria</taxon>
        <taxon>Pseudomonadati</taxon>
        <taxon>Pseudomonadota</taxon>
        <taxon>Alphaproteobacteria</taxon>
        <taxon>Rhodobacterales</taxon>
        <taxon>Paracoccaceae</taxon>
        <taxon>Histidinibacterium</taxon>
    </lineage>
</organism>
<keyword evidence="2" id="KW-1185">Reference proteome</keyword>
<evidence type="ECO:0000313" key="1">
    <source>
        <dbReference type="EMBL" id="KAA9005593.1"/>
    </source>
</evidence>
<gene>
    <name evidence="1" type="ORF">F3S47_16955</name>
</gene>
<protein>
    <submittedName>
        <fullName evidence="1">Phosphoadenosine phosphosulfate reductase</fullName>
    </submittedName>
</protein>
<dbReference type="EMBL" id="VYQE01000006">
    <property type="protein sequence ID" value="KAA9005593.1"/>
    <property type="molecule type" value="Genomic_DNA"/>
</dbReference>
<name>A0A5J5GCG2_9RHOB</name>
<evidence type="ECO:0000313" key="2">
    <source>
        <dbReference type="Proteomes" id="UP000326554"/>
    </source>
</evidence>
<reference evidence="1 2" key="1">
    <citation type="submission" date="2019-09" db="EMBL/GenBank/DDBJ databases">
        <authorList>
            <person name="Park J.-S."/>
            <person name="Choi H.-J."/>
        </authorList>
    </citation>
    <scope>NUCLEOTIDE SEQUENCE [LARGE SCALE GENOMIC DNA]</scope>
    <source>
        <strain evidence="1 2">176SS1-4</strain>
    </source>
</reference>
<dbReference type="AlphaFoldDB" id="A0A5J5GCG2"/>
<sequence>MSEEEGIHEGLDLSDLEGETWRATFREAGKQFGFHENLGDEHEAVFVEEGRRLIVSFEVDSRMDDPATDYRPRSWVMGEEAGWSTLTLLSRGETWFRDPAVYRLMDRLTDDGFFDDFEEVLFYGAGSGGYAAATFSVAAPGARVLALRPQATLSADTAGWDGRYRAHRMRDFEGRYGYAPDMLDAADAAYVLYDPHQEEDAMHAALFRRVNVMRLRCPHMGLALDRNLHGMGILTSLMRRAMAGDLTALSFARAFRARRKFPPYLRGFLAEVQDTGRVRQAIRVARHGLETTGRPLFRKRLGQLQDQAKAQTAAE</sequence>
<proteinExistence type="predicted"/>
<accession>A0A5J5GCG2</accession>